<evidence type="ECO:0000313" key="1">
    <source>
        <dbReference type="EMBL" id="SDE01118.1"/>
    </source>
</evidence>
<keyword evidence="2" id="KW-1185">Reference proteome</keyword>
<dbReference type="EMBL" id="FNAP01000002">
    <property type="protein sequence ID" value="SDE01118.1"/>
    <property type="molecule type" value="Genomic_DNA"/>
</dbReference>
<proteinExistence type="predicted"/>
<protein>
    <submittedName>
        <fullName evidence="1">Uncharacterized protein</fullName>
    </submittedName>
</protein>
<organism evidence="1 2">
    <name type="scientific">Rhodospira trueperi</name>
    <dbReference type="NCBI Taxonomy" id="69960"/>
    <lineage>
        <taxon>Bacteria</taxon>
        <taxon>Pseudomonadati</taxon>
        <taxon>Pseudomonadota</taxon>
        <taxon>Alphaproteobacteria</taxon>
        <taxon>Rhodospirillales</taxon>
        <taxon>Rhodospirillaceae</taxon>
        <taxon>Rhodospira</taxon>
    </lineage>
</organism>
<sequence length="66" mass="7523">MLRYLVFFRYGMAARRHPYMDHVPAEQAAFARCLTRSTPFPRALAAAPAGRDSFDDVPMVFRMAAE</sequence>
<accession>A0A1G6ZEQ0</accession>
<gene>
    <name evidence="1" type="ORF">SAMN05421720_102360</name>
</gene>
<reference evidence="1 2" key="1">
    <citation type="submission" date="2016-10" db="EMBL/GenBank/DDBJ databases">
        <authorList>
            <person name="de Groot N.N."/>
        </authorList>
    </citation>
    <scope>NUCLEOTIDE SEQUENCE [LARGE SCALE GENOMIC DNA]</scope>
    <source>
        <strain evidence="1 2">ATCC 700224</strain>
    </source>
</reference>
<dbReference type="Proteomes" id="UP000199412">
    <property type="component" value="Unassembled WGS sequence"/>
</dbReference>
<dbReference type="AlphaFoldDB" id="A0A1G6ZEQ0"/>
<evidence type="ECO:0000313" key="2">
    <source>
        <dbReference type="Proteomes" id="UP000199412"/>
    </source>
</evidence>
<name>A0A1G6ZEQ0_9PROT</name>